<protein>
    <submittedName>
        <fullName evidence="1">Uncharacterized protein</fullName>
    </submittedName>
</protein>
<sequence length="307" mass="34119">MTFPDSAQYPKPPGQERPYPEPTTSGRLPFTMPGNGVQAETFYKLWGSLDGEKIPLLVLSGGPGATHEIMLTYALVHADLGVPVIMYDAVGCGQSTHFRDRVGDVEFFTPELELGGMLAAQWAATDKPAGLRKLILSDAPASMELWVQSIGKLRKTLPKDTLDVLEKYEKEDKVDAPEYEAAVMEFNRRHLCRLADWPKELTDTFAAMVDDNTVYLTMNGPNEMFISGSIRTWNIIDILPNLTPETVPGGILLMNGLFDEAQDEVVTPYLTQPSAKVKWVRFGLSSHVIHLEETEAVMKVVEDFLQC</sequence>
<reference evidence="1" key="1">
    <citation type="submission" date="2022-08" db="EMBL/GenBank/DDBJ databases">
        <title>Genome Sequence of Lecanicillium fungicola.</title>
        <authorList>
            <person name="Buettner E."/>
        </authorList>
    </citation>
    <scope>NUCLEOTIDE SEQUENCE</scope>
    <source>
        <strain evidence="1">Babe33</strain>
    </source>
</reference>
<evidence type="ECO:0000313" key="1">
    <source>
        <dbReference type="EMBL" id="KAJ2979408.1"/>
    </source>
</evidence>
<dbReference type="Proteomes" id="UP001143910">
    <property type="component" value="Unassembled WGS sequence"/>
</dbReference>
<dbReference type="EMBL" id="JANJQO010000287">
    <property type="protein sequence ID" value="KAJ2979408.1"/>
    <property type="molecule type" value="Genomic_DNA"/>
</dbReference>
<gene>
    <name evidence="1" type="ORF">NQ176_g3278</name>
</gene>
<name>A0ACC1NK22_9HYPO</name>
<accession>A0ACC1NK22</accession>
<evidence type="ECO:0000313" key="2">
    <source>
        <dbReference type="Proteomes" id="UP001143910"/>
    </source>
</evidence>
<proteinExistence type="predicted"/>
<organism evidence="1 2">
    <name type="scientific">Zarea fungicola</name>
    <dbReference type="NCBI Taxonomy" id="93591"/>
    <lineage>
        <taxon>Eukaryota</taxon>
        <taxon>Fungi</taxon>
        <taxon>Dikarya</taxon>
        <taxon>Ascomycota</taxon>
        <taxon>Pezizomycotina</taxon>
        <taxon>Sordariomycetes</taxon>
        <taxon>Hypocreomycetidae</taxon>
        <taxon>Hypocreales</taxon>
        <taxon>Cordycipitaceae</taxon>
        <taxon>Zarea</taxon>
    </lineage>
</organism>
<keyword evidence="2" id="KW-1185">Reference proteome</keyword>
<comment type="caution">
    <text evidence="1">The sequence shown here is derived from an EMBL/GenBank/DDBJ whole genome shotgun (WGS) entry which is preliminary data.</text>
</comment>